<dbReference type="Proteomes" id="UP001327560">
    <property type="component" value="Chromosome 3"/>
</dbReference>
<evidence type="ECO:0000313" key="5">
    <source>
        <dbReference type="Proteomes" id="UP001327560"/>
    </source>
</evidence>
<dbReference type="SUPFAM" id="SSF63491">
    <property type="entry name" value="BAG domain"/>
    <property type="match status" value="1"/>
</dbReference>
<gene>
    <name evidence="4" type="ORF">Cni_G10873</name>
</gene>
<dbReference type="GO" id="GO:0006457">
    <property type="term" value="P:protein folding"/>
    <property type="evidence" value="ECO:0007669"/>
    <property type="project" value="TreeGrafter"/>
</dbReference>
<dbReference type="Pfam" id="PF02179">
    <property type="entry name" value="BAG"/>
    <property type="match status" value="1"/>
</dbReference>
<dbReference type="Gene3D" id="1.20.58.120">
    <property type="entry name" value="BAG domain"/>
    <property type="match status" value="1"/>
</dbReference>
<protein>
    <submittedName>
        <fullName evidence="4">BAG family molecular chaperone regulator 6-like</fullName>
    </submittedName>
</protein>
<evidence type="ECO:0000259" key="3">
    <source>
        <dbReference type="PROSITE" id="PS51035"/>
    </source>
</evidence>
<evidence type="ECO:0000313" key="4">
    <source>
        <dbReference type="EMBL" id="WOL02154.1"/>
    </source>
</evidence>
<evidence type="ECO:0000256" key="2">
    <source>
        <dbReference type="SAM" id="MobiDB-lite"/>
    </source>
</evidence>
<dbReference type="EMBL" id="CP136892">
    <property type="protein sequence ID" value="WOL02154.1"/>
    <property type="molecule type" value="Genomic_DNA"/>
</dbReference>
<dbReference type="AlphaFoldDB" id="A0AAQ3K5G5"/>
<dbReference type="GO" id="GO:0009506">
    <property type="term" value="C:plasmodesma"/>
    <property type="evidence" value="ECO:0007669"/>
    <property type="project" value="TreeGrafter"/>
</dbReference>
<feature type="compositionally biased region" description="Basic and acidic residues" evidence="2">
    <location>
        <begin position="399"/>
        <end position="419"/>
    </location>
</feature>
<dbReference type="InterPro" id="IPR003103">
    <property type="entry name" value="BAG_domain"/>
</dbReference>
<keyword evidence="5" id="KW-1185">Reference proteome</keyword>
<dbReference type="InterPro" id="IPR036533">
    <property type="entry name" value="BAG_dom_sf"/>
</dbReference>
<accession>A0AAQ3K5G5</accession>
<proteinExistence type="predicted"/>
<dbReference type="PANTHER" id="PTHR33322:SF16">
    <property type="entry name" value="BAG FAMILY MOLECULAR CHAPERONE REGULATOR 6"/>
    <property type="match status" value="1"/>
</dbReference>
<dbReference type="InterPro" id="IPR040400">
    <property type="entry name" value="BAG5/6/7/8"/>
</dbReference>
<feature type="compositionally biased region" description="Basic and acidic residues" evidence="2">
    <location>
        <begin position="216"/>
        <end position="232"/>
    </location>
</feature>
<feature type="region of interest" description="Disordered" evidence="2">
    <location>
        <begin position="1123"/>
        <end position="1146"/>
    </location>
</feature>
<feature type="domain" description="BAG" evidence="3">
    <location>
        <begin position="536"/>
        <end position="606"/>
    </location>
</feature>
<dbReference type="GO" id="GO:0051087">
    <property type="term" value="F:protein-folding chaperone binding"/>
    <property type="evidence" value="ECO:0007669"/>
    <property type="project" value="InterPro"/>
</dbReference>
<dbReference type="PROSITE" id="PS51035">
    <property type="entry name" value="BAG"/>
    <property type="match status" value="1"/>
</dbReference>
<feature type="region of interest" description="Disordered" evidence="2">
    <location>
        <begin position="285"/>
        <end position="419"/>
    </location>
</feature>
<feature type="region of interest" description="Disordered" evidence="2">
    <location>
        <begin position="475"/>
        <end position="500"/>
    </location>
</feature>
<dbReference type="PROSITE" id="PS50096">
    <property type="entry name" value="IQ"/>
    <property type="match status" value="1"/>
</dbReference>
<reference evidence="4 5" key="1">
    <citation type="submission" date="2023-10" db="EMBL/GenBank/DDBJ databases">
        <title>Chromosome-scale genome assembly provides insights into flower coloration mechanisms of Canna indica.</title>
        <authorList>
            <person name="Li C."/>
        </authorList>
    </citation>
    <scope>NUCLEOTIDE SEQUENCE [LARGE SCALE GENOMIC DNA]</scope>
    <source>
        <tissue evidence="4">Flower</tissue>
    </source>
</reference>
<dbReference type="FunFam" id="1.20.58.120:FF:000010">
    <property type="entry name" value="BAG family molecular chaperone regulator 6"/>
    <property type="match status" value="1"/>
</dbReference>
<evidence type="ECO:0000256" key="1">
    <source>
        <dbReference type="ARBA" id="ARBA00023186"/>
    </source>
</evidence>
<organism evidence="4 5">
    <name type="scientific">Canna indica</name>
    <name type="common">Indian-shot</name>
    <dbReference type="NCBI Taxonomy" id="4628"/>
    <lineage>
        <taxon>Eukaryota</taxon>
        <taxon>Viridiplantae</taxon>
        <taxon>Streptophyta</taxon>
        <taxon>Embryophyta</taxon>
        <taxon>Tracheophyta</taxon>
        <taxon>Spermatophyta</taxon>
        <taxon>Magnoliopsida</taxon>
        <taxon>Liliopsida</taxon>
        <taxon>Zingiberales</taxon>
        <taxon>Cannaceae</taxon>
        <taxon>Canna</taxon>
    </lineage>
</organism>
<feature type="compositionally biased region" description="Basic and acidic residues" evidence="2">
    <location>
        <begin position="318"/>
        <end position="358"/>
    </location>
</feature>
<feature type="compositionally biased region" description="Basic residues" evidence="2">
    <location>
        <begin position="1124"/>
        <end position="1140"/>
    </location>
</feature>
<dbReference type="PANTHER" id="PTHR33322">
    <property type="entry name" value="BAG DOMAIN CONTAINING PROTEIN, EXPRESSED"/>
    <property type="match status" value="1"/>
</dbReference>
<dbReference type="SMART" id="SM00264">
    <property type="entry name" value="BAG"/>
    <property type="match status" value="1"/>
</dbReference>
<keyword evidence="1" id="KW-0143">Chaperone</keyword>
<name>A0AAQ3K5G5_9LILI</name>
<feature type="compositionally biased region" description="Basic and acidic residues" evidence="2">
    <location>
        <begin position="475"/>
        <end position="488"/>
    </location>
</feature>
<sequence>MFPPYGYMEPYPHTSLHHCDHIPHPYHPYPSWETLSPQTRINTHASPSSSGPWTINGSVTHQNPTDCNSCCNHSYPPGYYGFRPPCPYIPSPPPQLCCHGSYPPYYGSYPSFAIPPCYPSDQNPYGYNSVKAHCCGCPNHTCNKGDNNSLKIEEPKPENDQDNRSSSLIQLPKYPYPVVWIPPGYSKDKESNKSSESSPAFWNGWIPTDISSSNGRKWDGDGKRNLQSSERRNQFPWPIVWMPGDQKIEGTTKNLKEKNSDPQVEEKLPSSLKIIPLKLLADESHGEKPDVDDKHVTLGHPKEVAEKESRTKTIPVRQLEEDNHEKLKIDEKHNDKDKEKSISIPEKQKENGAKKSPDSKQLPQAKTSKLPPVCLRVDPLPRKKNANGTSRSPSPPNRSGKEKVSKDKTEKEQLLVRDKQEMPKKMIQVVHVNDEHEAEKSKKKIQDTMATSLNEGATKVVDNQVDKEVEKQPIDENGVGKRPMENTKRTISGPRNEKKILSNSDAATRIQSAYRGFEVRRWQPLEKLRKISQIRQKAEIVKKQIQEFEAISKDLDLKQKTVISETIMNLLLQLDTIQGLHQTLRDVRKSVARELVGLQERLDSLDTTSTVENSSSEAVSAAVSSAPINLEPECVSVQSVDAAHPLEVASVGGKEESNVEPEVAYVDEKEETNAEQQRDVEVVKAESETGPGSFKSFSIERGSIPLEGREIDFPKEQVSSHGNAAESHLEKEQPINQEEVIKEIFEAHSTPTEEVTKLEADKQFVSHASTYQLGDQLSDPESGNDIKQDVRSEQSTLCTEGEANDVAAEESKPEMMELVEPTSGTTGVDFDIKETVVPGKEVDTMRAVPVPAVESNPVEKAVADNNVMHMTKDNSCSEQAVLGTSAENTNVQCIVGNLEEQAEDVDSIITGHLFPTCNGGHTSTSAEAYLEDVTNSMLPDAMNIRKDEGHSSNETFKANGGKVDDGAALEEGKDGFVPTDYIPSSTVKELSVSTREDGEFQNLPLPDAVDIKKDECVTRDETFEANVNRYDDAAAKISEVDSFPNEDTPLVNSEAAVSNSNSVASVGEYVIAPGINLSKEEKKLVEENEKLREMLEKLLEAGKAQMGVIANLNGRVKDLERKLSQKKRCKVKSLKPKRISPQRFVS</sequence>
<feature type="compositionally biased region" description="Basic and acidic residues" evidence="2">
    <location>
        <begin position="285"/>
        <end position="311"/>
    </location>
</feature>
<feature type="region of interest" description="Disordered" evidence="2">
    <location>
        <begin position="212"/>
        <end position="232"/>
    </location>
</feature>